<dbReference type="AlphaFoldDB" id="A0A418YJD3"/>
<protein>
    <submittedName>
        <fullName evidence="1">ATP-binding protein</fullName>
    </submittedName>
</protein>
<sequence>MTLPTTIQTGVGQSLVHKVSRLFNGSLSDVLTELLQNARRAGASRIDIDTYDLAGHPTLIVRDDGSGIDDPTKLVTLGDSGWNSAIADREDPAGMGVFSLAGHRVEVRSFSASAGHGWRVVITPDAWQTGSPLTIEPFEIVMGTEILIDLPENWETTLDHAVAHCSLHCPIPVFLRGHAQPRADFLAEAIYAEDCDGCRIGVFRGLGNRPLDCPRINFHGLTVGCDFPIVSEVDHHEPWSVKVDILDAPALQLVLPARKEMVQNEALVALKIAAERAIFRAFASRDGHRLSYETWRRADELGIELPEADAWLNAWEPQTADGHGIPSGERVANEPMVLLDSYDPDIDQGAAQALAFGRPLGRRPVRAMNALAGYRWYDALPRVTDIAFTIGTEGRSVRYADEDVLPADVASGRVEAITLDITIELPDAPCNNERHSLPLEALVCRNDGYGSLDEAVILVSRSATITPGTLAWLIEASCFSYDEDHDSDSWDTQHRAFEKTARQIACEILLGEEQALLERIRDAIEDEVMWLIPDGRSINLIAGAGTMTLSIVPRETTG</sequence>
<keyword evidence="1" id="KW-0547">Nucleotide-binding</keyword>
<dbReference type="InterPro" id="IPR036890">
    <property type="entry name" value="HATPase_C_sf"/>
</dbReference>
<gene>
    <name evidence="1" type="ORF">D0Z70_23475</name>
</gene>
<reference evidence="1 2" key="1">
    <citation type="submission" date="2018-08" db="EMBL/GenBank/DDBJ databases">
        <title>Sphingobium sp. EO9.</title>
        <authorList>
            <person name="Park Y."/>
            <person name="Kim K.H."/>
            <person name="Jeon C.O."/>
        </authorList>
    </citation>
    <scope>NUCLEOTIDE SEQUENCE [LARGE SCALE GENOMIC DNA]</scope>
    <source>
        <strain evidence="1 2">EO9</strain>
    </source>
</reference>
<evidence type="ECO:0000313" key="1">
    <source>
        <dbReference type="EMBL" id="RJG51094.1"/>
    </source>
</evidence>
<dbReference type="GO" id="GO:0005524">
    <property type="term" value="F:ATP binding"/>
    <property type="evidence" value="ECO:0007669"/>
    <property type="project" value="UniProtKB-KW"/>
</dbReference>
<evidence type="ECO:0000313" key="2">
    <source>
        <dbReference type="Proteomes" id="UP000283469"/>
    </source>
</evidence>
<comment type="caution">
    <text evidence="1">The sequence shown here is derived from an EMBL/GenBank/DDBJ whole genome shotgun (WGS) entry which is preliminary data.</text>
</comment>
<dbReference type="Proteomes" id="UP000283469">
    <property type="component" value="Unassembled WGS sequence"/>
</dbReference>
<accession>A0A418YJD3</accession>
<keyword evidence="1" id="KW-0067">ATP-binding</keyword>
<dbReference type="SUPFAM" id="SSF55874">
    <property type="entry name" value="ATPase domain of HSP90 chaperone/DNA topoisomerase II/histidine kinase"/>
    <property type="match status" value="1"/>
</dbReference>
<proteinExistence type="predicted"/>
<keyword evidence="2" id="KW-1185">Reference proteome</keyword>
<dbReference type="OrthoDB" id="7395097at2"/>
<dbReference type="EMBL" id="QVRA01000048">
    <property type="protein sequence ID" value="RJG51094.1"/>
    <property type="molecule type" value="Genomic_DNA"/>
</dbReference>
<dbReference type="Gene3D" id="3.30.565.10">
    <property type="entry name" value="Histidine kinase-like ATPase, C-terminal domain"/>
    <property type="match status" value="1"/>
</dbReference>
<organism evidence="1 2">
    <name type="scientific">Sphingobium terrigena</name>
    <dbReference type="NCBI Taxonomy" id="2304063"/>
    <lineage>
        <taxon>Bacteria</taxon>
        <taxon>Pseudomonadati</taxon>
        <taxon>Pseudomonadota</taxon>
        <taxon>Alphaproteobacteria</taxon>
        <taxon>Sphingomonadales</taxon>
        <taxon>Sphingomonadaceae</taxon>
        <taxon>Sphingobium</taxon>
    </lineage>
</organism>
<name>A0A418YJD3_9SPHN</name>